<sequence length="298" mass="33095">MRVNYKLLIAAFFALSTCSVSAQNIALYDTTAKAYLIAKQFSFTEGVSVNKKGDVFFTDQPNNKIWEYDTNGKLTLFLDSAGRSNGMYFDNKGNLVTCADEHDQLWSISPKKKIKVLVTNLNGKLMNGPNDIWIDAKDGIYMTDPYYQRDYWTRKTSDLDGEKVYYLPKNSKQPVAVDATLKKPNGIVGTPDGKYLYVADIGANKTYKFTINADGTLSNKTLAVNQGSDGMTLDEKGNIYLTGKGVTIYNPQGEKIGHIAIDEPWTSNLCFGGKDKDVLFITASTAFYCIKMNVKGVE</sequence>
<dbReference type="PANTHER" id="PTHR47572">
    <property type="entry name" value="LIPOPROTEIN-RELATED"/>
    <property type="match status" value="1"/>
</dbReference>
<dbReference type="Gene3D" id="2.120.10.30">
    <property type="entry name" value="TolB, C-terminal domain"/>
    <property type="match status" value="1"/>
</dbReference>
<dbReference type="InterPro" id="IPR013658">
    <property type="entry name" value="SGL"/>
</dbReference>
<proteinExistence type="predicted"/>
<dbReference type="EMBL" id="LT629740">
    <property type="protein sequence ID" value="SDS77919.1"/>
    <property type="molecule type" value="Genomic_DNA"/>
</dbReference>
<dbReference type="AlphaFoldDB" id="A0A1H1V188"/>
<dbReference type="STRING" id="652787.SAMN05216490_1796"/>
<dbReference type="InterPro" id="IPR051262">
    <property type="entry name" value="SMP-30/CGR1_Lactonase"/>
</dbReference>
<dbReference type="SUPFAM" id="SSF63829">
    <property type="entry name" value="Calcium-dependent phosphotriesterase"/>
    <property type="match status" value="1"/>
</dbReference>
<protein>
    <submittedName>
        <fullName evidence="4">Gluconolactonase</fullName>
    </submittedName>
</protein>
<dbReference type="RefSeq" id="WP_091371398.1">
    <property type="nucleotide sequence ID" value="NZ_LT629740.1"/>
</dbReference>
<dbReference type="Proteomes" id="UP000199679">
    <property type="component" value="Chromosome I"/>
</dbReference>
<dbReference type="GO" id="GO:0016787">
    <property type="term" value="F:hydrolase activity"/>
    <property type="evidence" value="ECO:0007669"/>
    <property type="project" value="UniProtKB-KW"/>
</dbReference>
<feature type="chain" id="PRO_5009262749" evidence="2">
    <location>
        <begin position="23"/>
        <end position="298"/>
    </location>
</feature>
<evidence type="ECO:0000313" key="4">
    <source>
        <dbReference type="EMBL" id="SDS77919.1"/>
    </source>
</evidence>
<evidence type="ECO:0000256" key="1">
    <source>
        <dbReference type="ARBA" id="ARBA00022801"/>
    </source>
</evidence>
<organism evidence="4 5">
    <name type="scientific">Mucilaginibacter mallensis</name>
    <dbReference type="NCBI Taxonomy" id="652787"/>
    <lineage>
        <taxon>Bacteria</taxon>
        <taxon>Pseudomonadati</taxon>
        <taxon>Bacteroidota</taxon>
        <taxon>Sphingobacteriia</taxon>
        <taxon>Sphingobacteriales</taxon>
        <taxon>Sphingobacteriaceae</taxon>
        <taxon>Mucilaginibacter</taxon>
    </lineage>
</organism>
<keyword evidence="5" id="KW-1185">Reference proteome</keyword>
<evidence type="ECO:0000259" key="3">
    <source>
        <dbReference type="Pfam" id="PF08450"/>
    </source>
</evidence>
<feature type="domain" description="SMP-30/Gluconolactonase/LRE-like region" evidence="3">
    <location>
        <begin position="44"/>
        <end position="284"/>
    </location>
</feature>
<keyword evidence="1" id="KW-0378">Hydrolase</keyword>
<dbReference type="PANTHER" id="PTHR47572:SF4">
    <property type="entry name" value="LACTONASE DRP35"/>
    <property type="match status" value="1"/>
</dbReference>
<reference evidence="4 5" key="1">
    <citation type="submission" date="2016-10" db="EMBL/GenBank/DDBJ databases">
        <authorList>
            <person name="de Groot N.N."/>
        </authorList>
    </citation>
    <scope>NUCLEOTIDE SEQUENCE [LARGE SCALE GENOMIC DNA]</scope>
    <source>
        <strain evidence="4 5">MP1X4</strain>
    </source>
</reference>
<gene>
    <name evidence="4" type="ORF">SAMN05216490_1796</name>
</gene>
<evidence type="ECO:0000256" key="2">
    <source>
        <dbReference type="SAM" id="SignalP"/>
    </source>
</evidence>
<keyword evidence="2" id="KW-0732">Signal</keyword>
<feature type="signal peptide" evidence="2">
    <location>
        <begin position="1"/>
        <end position="22"/>
    </location>
</feature>
<accession>A0A1H1V188</accession>
<evidence type="ECO:0000313" key="5">
    <source>
        <dbReference type="Proteomes" id="UP000199679"/>
    </source>
</evidence>
<dbReference type="Pfam" id="PF08450">
    <property type="entry name" value="SGL"/>
    <property type="match status" value="1"/>
</dbReference>
<dbReference type="OrthoDB" id="241638at2"/>
<name>A0A1H1V188_MUCMA</name>
<dbReference type="InterPro" id="IPR011042">
    <property type="entry name" value="6-blade_b-propeller_TolB-like"/>
</dbReference>